<comment type="caution">
    <text evidence="6">The sequence shown here is derived from an EMBL/GenBank/DDBJ whole genome shotgun (WGS) entry which is preliminary data.</text>
</comment>
<protein>
    <recommendedName>
        <fullName evidence="8">MAPEG family protein</fullName>
    </recommendedName>
</protein>
<evidence type="ECO:0000256" key="3">
    <source>
        <dbReference type="ARBA" id="ARBA00022989"/>
    </source>
</evidence>
<proteinExistence type="predicted"/>
<accession>A0A918T3I9</accession>
<evidence type="ECO:0000256" key="2">
    <source>
        <dbReference type="ARBA" id="ARBA00022692"/>
    </source>
</evidence>
<evidence type="ECO:0000313" key="6">
    <source>
        <dbReference type="EMBL" id="GHA86350.1"/>
    </source>
</evidence>
<keyword evidence="3 5" id="KW-1133">Transmembrane helix</keyword>
<keyword evidence="2 5" id="KW-0812">Transmembrane</keyword>
<feature type="transmembrane region" description="Helical" evidence="5">
    <location>
        <begin position="115"/>
        <end position="134"/>
    </location>
</feature>
<dbReference type="SUPFAM" id="SSF161084">
    <property type="entry name" value="MAPEG domain-like"/>
    <property type="match status" value="1"/>
</dbReference>
<dbReference type="EMBL" id="BMYD01000004">
    <property type="protein sequence ID" value="GHA86350.1"/>
    <property type="molecule type" value="Genomic_DNA"/>
</dbReference>
<gene>
    <name evidence="6" type="ORF">GCM10007067_25500</name>
</gene>
<dbReference type="InterPro" id="IPR001129">
    <property type="entry name" value="Membr-assoc_MAPEG"/>
</dbReference>
<dbReference type="Gene3D" id="1.20.120.550">
    <property type="entry name" value="Membrane associated eicosanoid/glutathione metabolism-like domain"/>
    <property type="match status" value="1"/>
</dbReference>
<dbReference type="AlphaFoldDB" id="A0A918T3I9"/>
<dbReference type="RefSeq" id="WP_189457165.1">
    <property type="nucleotide sequence ID" value="NZ_BMYD01000004.1"/>
</dbReference>
<keyword evidence="4 5" id="KW-0472">Membrane</keyword>
<evidence type="ECO:0000256" key="5">
    <source>
        <dbReference type="SAM" id="Phobius"/>
    </source>
</evidence>
<keyword evidence="7" id="KW-1185">Reference proteome</keyword>
<dbReference type="GO" id="GO:0016020">
    <property type="term" value="C:membrane"/>
    <property type="evidence" value="ECO:0007669"/>
    <property type="project" value="UniProtKB-SubCell"/>
</dbReference>
<evidence type="ECO:0008006" key="8">
    <source>
        <dbReference type="Google" id="ProtNLM"/>
    </source>
</evidence>
<evidence type="ECO:0000256" key="4">
    <source>
        <dbReference type="ARBA" id="ARBA00023136"/>
    </source>
</evidence>
<comment type="subcellular location">
    <subcellularLocation>
        <location evidence="1">Membrane</location>
    </subcellularLocation>
</comment>
<dbReference type="InterPro" id="IPR023352">
    <property type="entry name" value="MAPEG-like_dom_sf"/>
</dbReference>
<sequence length="139" mass="14974">MSPTALALTGYVTWMLILIAGIEVLRTRAVLKFGRQPNTFAPDGSDVSPFANRLCRAHANCYESFPIIGGLLLFALATDRVSVTDSLALWVLAARIAQSLVHLASGSATAAQIRFAFFLVQLVVAVIWLARLFALRVAG</sequence>
<dbReference type="Proteomes" id="UP000646426">
    <property type="component" value="Unassembled WGS sequence"/>
</dbReference>
<evidence type="ECO:0000313" key="7">
    <source>
        <dbReference type="Proteomes" id="UP000646426"/>
    </source>
</evidence>
<organism evidence="6 7">
    <name type="scientific">Cognatilysobacter bugurensis</name>
    <dbReference type="NCBI Taxonomy" id="543356"/>
    <lineage>
        <taxon>Bacteria</taxon>
        <taxon>Pseudomonadati</taxon>
        <taxon>Pseudomonadota</taxon>
        <taxon>Gammaproteobacteria</taxon>
        <taxon>Lysobacterales</taxon>
        <taxon>Lysobacteraceae</taxon>
        <taxon>Cognatilysobacter</taxon>
    </lineage>
</organism>
<evidence type="ECO:0000256" key="1">
    <source>
        <dbReference type="ARBA" id="ARBA00004370"/>
    </source>
</evidence>
<feature type="transmembrane region" description="Helical" evidence="5">
    <location>
        <begin position="6"/>
        <end position="25"/>
    </location>
</feature>
<reference evidence="6" key="2">
    <citation type="submission" date="2020-09" db="EMBL/GenBank/DDBJ databases">
        <authorList>
            <person name="Sun Q."/>
            <person name="Kim S."/>
        </authorList>
    </citation>
    <scope>NUCLEOTIDE SEQUENCE</scope>
    <source>
        <strain evidence="6">KCTC 23077</strain>
    </source>
</reference>
<name>A0A918T3I9_9GAMM</name>
<dbReference type="Pfam" id="PF01124">
    <property type="entry name" value="MAPEG"/>
    <property type="match status" value="1"/>
</dbReference>
<reference evidence="6" key="1">
    <citation type="journal article" date="2014" name="Int. J. Syst. Evol. Microbiol.">
        <title>Complete genome sequence of Corynebacterium casei LMG S-19264T (=DSM 44701T), isolated from a smear-ripened cheese.</title>
        <authorList>
            <consortium name="US DOE Joint Genome Institute (JGI-PGF)"/>
            <person name="Walter F."/>
            <person name="Albersmeier A."/>
            <person name="Kalinowski J."/>
            <person name="Ruckert C."/>
        </authorList>
    </citation>
    <scope>NUCLEOTIDE SEQUENCE</scope>
    <source>
        <strain evidence="6">KCTC 23077</strain>
    </source>
</reference>